<keyword evidence="3" id="KW-1185">Reference proteome</keyword>
<feature type="domain" description="Mrr-like" evidence="1">
    <location>
        <begin position="66"/>
        <end position="110"/>
    </location>
</feature>
<dbReference type="Proteomes" id="UP001476807">
    <property type="component" value="Unassembled WGS sequence"/>
</dbReference>
<dbReference type="InterPro" id="IPR011335">
    <property type="entry name" value="Restrct_endonuc-II-like"/>
</dbReference>
<dbReference type="InterPro" id="IPR039442">
    <property type="entry name" value="Mrr-like_dom"/>
</dbReference>
<evidence type="ECO:0000313" key="3">
    <source>
        <dbReference type="Proteomes" id="UP001476807"/>
    </source>
</evidence>
<keyword evidence="2" id="KW-0255">Endonuclease</keyword>
<protein>
    <submittedName>
        <fullName evidence="2">Restriction endonuclease</fullName>
        <ecNumber evidence="2">3.1.21.-</ecNumber>
    </submittedName>
</protein>
<accession>A0ABV1RXB6</accession>
<evidence type="ECO:0000313" key="2">
    <source>
        <dbReference type="EMBL" id="MER2999009.1"/>
    </source>
</evidence>
<dbReference type="EMBL" id="JBEOKT010000017">
    <property type="protein sequence ID" value="MER2999009.1"/>
    <property type="molecule type" value="Genomic_DNA"/>
</dbReference>
<dbReference type="Pfam" id="PF13156">
    <property type="entry name" value="Mrr_cat_2"/>
    <property type="match status" value="1"/>
</dbReference>
<comment type="caution">
    <text evidence="2">The sequence shown here is derived from an EMBL/GenBank/DDBJ whole genome shotgun (WGS) entry which is preliminary data.</text>
</comment>
<evidence type="ECO:0000259" key="1">
    <source>
        <dbReference type="Pfam" id="PF13156"/>
    </source>
</evidence>
<gene>
    <name evidence="2" type="ORF">ABS362_15755</name>
</gene>
<sequence>MFMIECLKAGDLKVNSVLKQLEIADGQIIYPFDKIKNSEWGYVYEKFVGQILESEGFKVTYNGFNGFTDDGIDLIAEKGNAITFIQCKYFQTKKLSKSHINEILFKASKKLSEAYREKDKQLAFALVVHCTESNFRRTPLKEDPNKQEYPWLHCFKSQDRRYPNLRVGFREIPMHT</sequence>
<keyword evidence="2" id="KW-0540">Nuclease</keyword>
<dbReference type="GO" id="GO:0016787">
    <property type="term" value="F:hydrolase activity"/>
    <property type="evidence" value="ECO:0007669"/>
    <property type="project" value="UniProtKB-KW"/>
</dbReference>
<name>A0ABV1RXB6_9BACT</name>
<dbReference type="Gene3D" id="3.40.1350.10">
    <property type="match status" value="1"/>
</dbReference>
<keyword evidence="2" id="KW-0378">Hydrolase</keyword>
<dbReference type="EC" id="3.1.21.-" evidence="2"/>
<dbReference type="SUPFAM" id="SSF52980">
    <property type="entry name" value="Restriction endonuclease-like"/>
    <property type="match status" value="1"/>
</dbReference>
<reference evidence="2 3" key="1">
    <citation type="submission" date="2024-06" db="EMBL/GenBank/DDBJ databases">
        <title>Pontibacter populi HYL7-15.</title>
        <authorList>
            <person name="Kim M.K."/>
        </authorList>
    </citation>
    <scope>NUCLEOTIDE SEQUENCE [LARGE SCALE GENOMIC DNA]</scope>
    <source>
        <strain evidence="2 3">HYL7-15</strain>
    </source>
</reference>
<organism evidence="2 3">
    <name type="scientific">Pontibacter populi</name>
    <dbReference type="NCBI Taxonomy" id="890055"/>
    <lineage>
        <taxon>Bacteria</taxon>
        <taxon>Pseudomonadati</taxon>
        <taxon>Bacteroidota</taxon>
        <taxon>Cytophagia</taxon>
        <taxon>Cytophagales</taxon>
        <taxon>Hymenobacteraceae</taxon>
        <taxon>Pontibacter</taxon>
    </lineage>
</organism>
<dbReference type="RefSeq" id="WP_350413556.1">
    <property type="nucleotide sequence ID" value="NZ_JBEOKT010000017.1"/>
</dbReference>
<dbReference type="InterPro" id="IPR011856">
    <property type="entry name" value="tRNA_endonuc-like_dom_sf"/>
</dbReference>
<dbReference type="GO" id="GO:0004519">
    <property type="term" value="F:endonuclease activity"/>
    <property type="evidence" value="ECO:0007669"/>
    <property type="project" value="UniProtKB-KW"/>
</dbReference>
<proteinExistence type="predicted"/>